<dbReference type="GO" id="GO:0016020">
    <property type="term" value="C:membrane"/>
    <property type="evidence" value="ECO:0007669"/>
    <property type="project" value="UniProtKB-SubCell"/>
</dbReference>
<comment type="caution">
    <text evidence="11">The sequence shown here is derived from an EMBL/GenBank/DDBJ whole genome shotgun (WGS) entry which is preliminary data.</text>
</comment>
<feature type="domain" description="C2" evidence="10">
    <location>
        <begin position="423"/>
        <end position="542"/>
    </location>
</feature>
<dbReference type="InterPro" id="IPR000008">
    <property type="entry name" value="C2_dom"/>
</dbReference>
<evidence type="ECO:0000313" key="11">
    <source>
        <dbReference type="EMBL" id="RDX91322.1"/>
    </source>
</evidence>
<evidence type="ECO:0000256" key="1">
    <source>
        <dbReference type="ARBA" id="ARBA00004141"/>
    </source>
</evidence>
<dbReference type="CDD" id="cd04019">
    <property type="entry name" value="C2C_MCTP_PRT_plant"/>
    <property type="match status" value="1"/>
</dbReference>
<dbReference type="PROSITE" id="PS50004">
    <property type="entry name" value="C2"/>
    <property type="match status" value="4"/>
</dbReference>
<dbReference type="InterPro" id="IPR047259">
    <property type="entry name" value="QUIRKY-like"/>
</dbReference>
<dbReference type="InterPro" id="IPR047257">
    <property type="entry name" value="C2B_MCTP_PRT_plant"/>
</dbReference>
<dbReference type="SMART" id="SM00239">
    <property type="entry name" value="C2"/>
    <property type="match status" value="4"/>
</dbReference>
<feature type="domain" description="C2" evidence="10">
    <location>
        <begin position="1"/>
        <end position="108"/>
    </location>
</feature>
<reference evidence="11" key="1">
    <citation type="submission" date="2018-05" db="EMBL/GenBank/DDBJ databases">
        <title>Draft genome of Mucuna pruriens seed.</title>
        <authorList>
            <person name="Nnadi N.E."/>
            <person name="Vos R."/>
            <person name="Hasami M.H."/>
            <person name="Devisetty U.K."/>
            <person name="Aguiy J.C."/>
        </authorList>
    </citation>
    <scope>NUCLEOTIDE SEQUENCE [LARGE SCALE GENOMIC DNA]</scope>
    <source>
        <strain evidence="11">JCA_2017</strain>
    </source>
</reference>
<dbReference type="CDD" id="cd08379">
    <property type="entry name" value="C2D_MCTP_PRT_plant"/>
    <property type="match status" value="1"/>
</dbReference>
<keyword evidence="4" id="KW-0677">Repeat</keyword>
<dbReference type="OrthoDB" id="67700at2759"/>
<dbReference type="InterPro" id="IPR035892">
    <property type="entry name" value="C2_domain_sf"/>
</dbReference>
<dbReference type="Proteomes" id="UP000257109">
    <property type="component" value="Unassembled WGS sequence"/>
</dbReference>
<dbReference type="FunFam" id="2.60.40.150:FF:000323">
    <property type="entry name" value="C2 calcium/lipid-binding plant phosphoribosyltransferase family protein"/>
    <property type="match status" value="1"/>
</dbReference>
<feature type="domain" description="C2" evidence="10">
    <location>
        <begin position="589"/>
        <end position="712"/>
    </location>
</feature>
<protein>
    <submittedName>
        <fullName evidence="11">FT-interacting protein 1</fullName>
    </submittedName>
</protein>
<dbReference type="CDD" id="cd08378">
    <property type="entry name" value="C2B_MCTP_PRT_plant"/>
    <property type="match status" value="1"/>
</dbReference>
<keyword evidence="6 9" id="KW-1133">Transmembrane helix</keyword>
<dbReference type="CDD" id="cd04022">
    <property type="entry name" value="C2A_MCTP_PRT_plant"/>
    <property type="match status" value="1"/>
</dbReference>
<dbReference type="FunFam" id="2.60.40.150:FF:000090">
    <property type="entry name" value="C2 domain-containing protein"/>
    <property type="match status" value="1"/>
</dbReference>
<dbReference type="SUPFAM" id="SSF49562">
    <property type="entry name" value="C2 domain (Calcium/lipid-binding domain, CaLB)"/>
    <property type="match status" value="4"/>
</dbReference>
<evidence type="ECO:0000259" key="10">
    <source>
        <dbReference type="PROSITE" id="PS50004"/>
    </source>
</evidence>
<evidence type="ECO:0000313" key="12">
    <source>
        <dbReference type="Proteomes" id="UP000257109"/>
    </source>
</evidence>
<sequence length="1014" mass="115186">MNNLKLGIEVVSAHDLVAKDGQGSSSTYVELHFDDQRFRTTIKHNDLSPVWNESFYFNITDPSKLPSLNLEACIFHYNKSNDSKILLGKVRLTGTSFVPYSDAVLLHYPLEKKNIFSRSKGEIGLKVFVTDNPSIRASNPLPAVESFFNTYQNENLTQDQTPPPPVSFTDSILNNVSRKKTEPKRHMFHTIAKSNSEEKQQSKPAADAKPNIAFGMHEMKSSQAPPKVVQAFAGAMDYAVKETSPVLGGGQVVGGRVIRGNKSTTSSSYDLVEPMRYLFVRVVKARDLPSMDVTGSLDPYVEVKVGNFKGTTNHFEKNQNPEWNKVFAFAKDNQQSFNLEVVVKDKDRIVDDYVGSVRFDLHEVPVRVPPDSPLAPQWYRIVNKNGEMKGELMLAVWYGTQADEAFQDAWHSDAVVSPDGSTISDYAQIRSKVYMSPRLWYVRVKVIEAQDLVASDKSKVPDACVKVQVGNQILKTRSQKVVNPQWNHELLFVAAEPFEEPLILTVEDRVGANKDETIGNVVIPLGSIEKRVDDRPVRGRWYHLDKSMSSAMEDQEKKKDKEKDKFFSRIHITVFLDGGYHVLDESTYYSSDLRPTTRQLWKKPIGVLELGILNADVLPTKSRDGRGTADTYCVAKYGLKWVRTRTIVGNLNPKYNEQYTWEVYDTATVLTLGMFDNAQLTNSSNGNQDSKIGKVRIRISTLETDRVYTHFYPLLSLQNSGLKKNGEVHLAIRFSCTSMPNMMALYFKPHLPKMHYTKPLNIIDQERLRVQAVIIVAARLGRAEPPLRKEVVGYMSDTDSHLWSMRRSKANFNRLKAVFSGLLAVGGWFGEITKWKNSFVTVLVHILYLMFVCFPELILPTMFLYMFVIGMWKWRFRPRYPLHMDAGLSCADVTNPEEFDEEMDPFPSTKSADIVRWRYDRLRTLAGKVQSVVGQIATQGERVQALLSWRDPRATSIFMVFCLVTAIVLYVIPPQMLFILAGFYLMRHPKLRGKTPGPPLNFFRRLPALTDTML</sequence>
<evidence type="ECO:0000256" key="8">
    <source>
        <dbReference type="ARBA" id="ARBA00053146"/>
    </source>
</evidence>
<dbReference type="Pfam" id="PF00168">
    <property type="entry name" value="C2"/>
    <property type="match status" value="4"/>
</dbReference>
<proteinExistence type="inferred from homology"/>
<keyword evidence="5" id="KW-0106">Calcium</keyword>
<dbReference type="STRING" id="157652.A0A371GL87"/>
<dbReference type="Pfam" id="PF08372">
    <property type="entry name" value="PRT_C"/>
    <property type="match status" value="1"/>
</dbReference>
<comment type="similarity">
    <text evidence="2">Belongs to the MCTP family.</text>
</comment>
<dbReference type="InterPro" id="IPR013583">
    <property type="entry name" value="MCTP_C"/>
</dbReference>
<dbReference type="PANTHER" id="PTHR31425">
    <property type="entry name" value="PHOSPHORIBOSYLANTHRANILATE TRANSFERASE ISOFORM 1"/>
    <property type="match status" value="1"/>
</dbReference>
<dbReference type="AlphaFoldDB" id="A0A371GL87"/>
<evidence type="ECO:0000256" key="7">
    <source>
        <dbReference type="ARBA" id="ARBA00023136"/>
    </source>
</evidence>
<gene>
    <name evidence="11" type="primary">FTIP1</name>
    <name evidence="11" type="ORF">CR513_26708</name>
</gene>
<organism evidence="11 12">
    <name type="scientific">Mucuna pruriens</name>
    <name type="common">Velvet bean</name>
    <name type="synonym">Dolichos pruriens</name>
    <dbReference type="NCBI Taxonomy" id="157652"/>
    <lineage>
        <taxon>Eukaryota</taxon>
        <taxon>Viridiplantae</taxon>
        <taxon>Streptophyta</taxon>
        <taxon>Embryophyta</taxon>
        <taxon>Tracheophyta</taxon>
        <taxon>Spermatophyta</taxon>
        <taxon>Magnoliopsida</taxon>
        <taxon>eudicotyledons</taxon>
        <taxon>Gunneridae</taxon>
        <taxon>Pentapetalae</taxon>
        <taxon>rosids</taxon>
        <taxon>fabids</taxon>
        <taxon>Fabales</taxon>
        <taxon>Fabaceae</taxon>
        <taxon>Papilionoideae</taxon>
        <taxon>50 kb inversion clade</taxon>
        <taxon>NPAAA clade</taxon>
        <taxon>indigoferoid/millettioid clade</taxon>
        <taxon>Phaseoleae</taxon>
        <taxon>Mucuna</taxon>
    </lineage>
</organism>
<keyword evidence="7 9" id="KW-0472">Membrane</keyword>
<evidence type="ECO:0000256" key="3">
    <source>
        <dbReference type="ARBA" id="ARBA00022692"/>
    </source>
</evidence>
<evidence type="ECO:0000256" key="9">
    <source>
        <dbReference type="SAM" id="Phobius"/>
    </source>
</evidence>
<evidence type="ECO:0000256" key="4">
    <source>
        <dbReference type="ARBA" id="ARBA00022737"/>
    </source>
</evidence>
<comment type="subcellular location">
    <subcellularLocation>
        <location evidence="1">Membrane</location>
        <topology evidence="1">Multi-pass membrane protein</topology>
    </subcellularLocation>
</comment>
<evidence type="ECO:0000256" key="5">
    <source>
        <dbReference type="ARBA" id="ARBA00022837"/>
    </source>
</evidence>
<feature type="transmembrane region" description="Helical" evidence="9">
    <location>
        <begin position="957"/>
        <end position="986"/>
    </location>
</feature>
<evidence type="ECO:0000256" key="6">
    <source>
        <dbReference type="ARBA" id="ARBA00022989"/>
    </source>
</evidence>
<comment type="function">
    <text evidence="8">May function as a signaling molecule by regulating the trafficking of other regulators.</text>
</comment>
<dbReference type="FunFam" id="2.60.40.150:FF:000128">
    <property type="entry name" value="C2 domain-containing protein"/>
    <property type="match status" value="1"/>
</dbReference>
<feature type="domain" description="C2" evidence="10">
    <location>
        <begin position="259"/>
        <end position="379"/>
    </location>
</feature>
<keyword evidence="3 9" id="KW-0812">Transmembrane</keyword>
<accession>A0A371GL87</accession>
<dbReference type="FunFam" id="2.60.40.150:FF:000119">
    <property type="entry name" value="C2 domain-containing protein"/>
    <property type="match status" value="1"/>
</dbReference>
<dbReference type="InterPro" id="IPR047258">
    <property type="entry name" value="C2C_MCTP_PRT_plant"/>
</dbReference>
<dbReference type="EMBL" id="QJKJ01005154">
    <property type="protein sequence ID" value="RDX91322.1"/>
    <property type="molecule type" value="Genomic_DNA"/>
</dbReference>
<dbReference type="Gene3D" id="2.60.40.150">
    <property type="entry name" value="C2 domain"/>
    <property type="match status" value="4"/>
</dbReference>
<feature type="non-terminal residue" evidence="11">
    <location>
        <position position="1"/>
    </location>
</feature>
<keyword evidence="12" id="KW-1185">Reference proteome</keyword>
<dbReference type="PANTHER" id="PTHR31425:SF21">
    <property type="entry name" value="CALCIUM-DEPENDENT LIPID-BINDING (CALB DOMAIN) FAMILY PROTEIN"/>
    <property type="match status" value="1"/>
</dbReference>
<feature type="transmembrane region" description="Helical" evidence="9">
    <location>
        <begin position="842"/>
        <end position="869"/>
    </location>
</feature>
<dbReference type="InterPro" id="IPR047255">
    <property type="entry name" value="C2D_MCTP_PRT_plant"/>
</dbReference>
<name>A0A371GL87_MUCPR</name>
<evidence type="ECO:0000256" key="2">
    <source>
        <dbReference type="ARBA" id="ARBA00007923"/>
    </source>
</evidence>